<keyword evidence="1" id="KW-0472">Membrane</keyword>
<evidence type="ECO:0000313" key="2">
    <source>
        <dbReference type="EMBL" id="CAI2382466.1"/>
    </source>
</evidence>
<name>A0AAD1XZJ9_EUPCR</name>
<sequence length="160" mass="18069">MIQGAEKEANLAHIFFHYLNLILVVLNVSVLGFFVIVYPDNGMWPVLVPAHLFYLLPSILYHMLPFIRGSILFNWIAHMISSITLALFVISLALFLYFMNDGFWDPIAFSVILVGTLPGALVSISVLFLLNSETQIPQVQYILVQNTSISQPMKIPQDMI</sequence>
<proteinExistence type="predicted"/>
<comment type="caution">
    <text evidence="2">The sequence shown here is derived from an EMBL/GenBank/DDBJ whole genome shotgun (WGS) entry which is preliminary data.</text>
</comment>
<dbReference type="EMBL" id="CAMPGE010024643">
    <property type="protein sequence ID" value="CAI2382466.1"/>
    <property type="molecule type" value="Genomic_DNA"/>
</dbReference>
<dbReference type="Proteomes" id="UP001295684">
    <property type="component" value="Unassembled WGS sequence"/>
</dbReference>
<keyword evidence="1" id="KW-0812">Transmembrane</keyword>
<evidence type="ECO:0000313" key="3">
    <source>
        <dbReference type="Proteomes" id="UP001295684"/>
    </source>
</evidence>
<keyword evidence="1" id="KW-1133">Transmembrane helix</keyword>
<keyword evidence="3" id="KW-1185">Reference proteome</keyword>
<reference evidence="2" key="1">
    <citation type="submission" date="2023-07" db="EMBL/GenBank/DDBJ databases">
        <authorList>
            <consortium name="AG Swart"/>
            <person name="Singh M."/>
            <person name="Singh A."/>
            <person name="Seah K."/>
            <person name="Emmerich C."/>
        </authorList>
    </citation>
    <scope>NUCLEOTIDE SEQUENCE</scope>
    <source>
        <strain evidence="2">DP1</strain>
    </source>
</reference>
<feature type="transmembrane region" description="Helical" evidence="1">
    <location>
        <begin position="107"/>
        <end position="130"/>
    </location>
</feature>
<gene>
    <name evidence="2" type="ORF">ECRASSUSDP1_LOCUS23939</name>
</gene>
<evidence type="ECO:0000256" key="1">
    <source>
        <dbReference type="SAM" id="Phobius"/>
    </source>
</evidence>
<protein>
    <submittedName>
        <fullName evidence="2">Uncharacterized protein</fullName>
    </submittedName>
</protein>
<feature type="transmembrane region" description="Helical" evidence="1">
    <location>
        <begin position="12"/>
        <end position="38"/>
    </location>
</feature>
<organism evidence="2 3">
    <name type="scientific">Euplotes crassus</name>
    <dbReference type="NCBI Taxonomy" id="5936"/>
    <lineage>
        <taxon>Eukaryota</taxon>
        <taxon>Sar</taxon>
        <taxon>Alveolata</taxon>
        <taxon>Ciliophora</taxon>
        <taxon>Intramacronucleata</taxon>
        <taxon>Spirotrichea</taxon>
        <taxon>Hypotrichia</taxon>
        <taxon>Euplotida</taxon>
        <taxon>Euplotidae</taxon>
        <taxon>Moneuplotes</taxon>
    </lineage>
</organism>
<feature type="transmembrane region" description="Helical" evidence="1">
    <location>
        <begin position="71"/>
        <end position="95"/>
    </location>
</feature>
<dbReference type="AlphaFoldDB" id="A0AAD1XZJ9"/>
<feature type="transmembrane region" description="Helical" evidence="1">
    <location>
        <begin position="44"/>
        <end position="64"/>
    </location>
</feature>
<accession>A0AAD1XZJ9</accession>